<keyword evidence="2" id="KW-0812">Transmembrane</keyword>
<proteinExistence type="predicted"/>
<evidence type="ECO:0000256" key="2">
    <source>
        <dbReference type="SAM" id="Phobius"/>
    </source>
</evidence>
<dbReference type="EMBL" id="JANUHA010000010">
    <property type="protein sequence ID" value="MCS0597676.1"/>
    <property type="molecule type" value="Genomic_DNA"/>
</dbReference>
<feature type="coiled-coil region" evidence="1">
    <location>
        <begin position="28"/>
        <end position="55"/>
    </location>
</feature>
<keyword evidence="1" id="KW-0175">Coiled coil</keyword>
<protein>
    <submittedName>
        <fullName evidence="3">Uncharacterized protein</fullName>
    </submittedName>
</protein>
<dbReference type="RefSeq" id="WP_258828698.1">
    <property type="nucleotide sequence ID" value="NZ_JANUHA010000010.1"/>
</dbReference>
<organism evidence="3 4">
    <name type="scientific">Massilia agri</name>
    <dbReference type="NCBI Taxonomy" id="1886785"/>
    <lineage>
        <taxon>Bacteria</taxon>
        <taxon>Pseudomonadati</taxon>
        <taxon>Pseudomonadota</taxon>
        <taxon>Betaproteobacteria</taxon>
        <taxon>Burkholderiales</taxon>
        <taxon>Oxalobacteraceae</taxon>
        <taxon>Telluria group</taxon>
        <taxon>Massilia</taxon>
    </lineage>
</organism>
<keyword evidence="2" id="KW-0472">Membrane</keyword>
<keyword evidence="4" id="KW-1185">Reference proteome</keyword>
<evidence type="ECO:0000313" key="3">
    <source>
        <dbReference type="EMBL" id="MCS0597676.1"/>
    </source>
</evidence>
<reference evidence="3 4" key="1">
    <citation type="submission" date="2022-08" db="EMBL/GenBank/DDBJ databases">
        <title>Reclassification of Massilia species as members of the genera Telluria, Duganella, Pseudoduganella, Mokoshia gen. nov. and Zemynaea gen. nov. using orthogonal and non-orthogonal genome-based approaches.</title>
        <authorList>
            <person name="Bowman J.P."/>
        </authorList>
    </citation>
    <scope>NUCLEOTIDE SEQUENCE [LARGE SCALE GENOMIC DNA]</scope>
    <source>
        <strain evidence="3 4">JCM 31661</strain>
    </source>
</reference>
<gene>
    <name evidence="3" type="ORF">NX780_15105</name>
</gene>
<dbReference type="Proteomes" id="UP001206572">
    <property type="component" value="Unassembled WGS sequence"/>
</dbReference>
<accession>A0ABT2ANF3</accession>
<evidence type="ECO:0000256" key="1">
    <source>
        <dbReference type="SAM" id="Coils"/>
    </source>
</evidence>
<keyword evidence="2" id="KW-1133">Transmembrane helix</keyword>
<name>A0ABT2ANF3_9BURK</name>
<evidence type="ECO:0000313" key="4">
    <source>
        <dbReference type="Proteomes" id="UP001206572"/>
    </source>
</evidence>
<comment type="caution">
    <text evidence="3">The sequence shown here is derived from an EMBL/GenBank/DDBJ whole genome shotgun (WGS) entry which is preliminary data.</text>
</comment>
<feature type="transmembrane region" description="Helical" evidence="2">
    <location>
        <begin position="6"/>
        <end position="25"/>
    </location>
</feature>
<sequence>MTRLHLWSVVIVVLVSSVGLNLLVIGQYLRMRDELIQTEARLERIENVVKKREAADPLQAKECVELETGDSPDKPCMTTLRRLALTPQQYHDRWVVVEGLYAGGFEVSALFPEQEDRSVMASGLDSYAALWVQLDLPNTPKEMPLIYVMGRFKRGPAGHLGQYFGELVNAEVRGRSRQPAR</sequence>